<name>A0A2H3D6S6_ARMGA</name>
<reference evidence="2" key="1">
    <citation type="journal article" date="2017" name="Nat. Ecol. Evol.">
        <title>Genome expansion and lineage-specific genetic innovations in the forest pathogenic fungi Armillaria.</title>
        <authorList>
            <person name="Sipos G."/>
            <person name="Prasanna A.N."/>
            <person name="Walter M.C."/>
            <person name="O'Connor E."/>
            <person name="Balint B."/>
            <person name="Krizsan K."/>
            <person name="Kiss B."/>
            <person name="Hess J."/>
            <person name="Varga T."/>
            <person name="Slot J."/>
            <person name="Riley R."/>
            <person name="Boka B."/>
            <person name="Rigling D."/>
            <person name="Barry K."/>
            <person name="Lee J."/>
            <person name="Mihaltcheva S."/>
            <person name="LaButti K."/>
            <person name="Lipzen A."/>
            <person name="Waldron R."/>
            <person name="Moloney N.M."/>
            <person name="Sperisen C."/>
            <person name="Kredics L."/>
            <person name="Vagvoelgyi C."/>
            <person name="Patrignani A."/>
            <person name="Fitzpatrick D."/>
            <person name="Nagy I."/>
            <person name="Doyle S."/>
            <person name="Anderson J.B."/>
            <person name="Grigoriev I.V."/>
            <person name="Gueldener U."/>
            <person name="Muensterkoetter M."/>
            <person name="Nagy L.G."/>
        </authorList>
    </citation>
    <scope>NUCLEOTIDE SEQUENCE [LARGE SCALE GENOMIC DNA]</scope>
    <source>
        <strain evidence="2">Ar21-2</strain>
    </source>
</reference>
<keyword evidence="2" id="KW-1185">Reference proteome</keyword>
<evidence type="ECO:0000313" key="1">
    <source>
        <dbReference type="EMBL" id="PBK90929.1"/>
    </source>
</evidence>
<accession>A0A2H3D6S6</accession>
<protein>
    <submittedName>
        <fullName evidence="1">Uncharacterized protein</fullName>
    </submittedName>
</protein>
<dbReference type="EMBL" id="KZ293663">
    <property type="protein sequence ID" value="PBK90929.1"/>
    <property type="molecule type" value="Genomic_DNA"/>
</dbReference>
<organism evidence="1 2">
    <name type="scientific">Armillaria gallica</name>
    <name type="common">Bulbous honey fungus</name>
    <name type="synonym">Armillaria bulbosa</name>
    <dbReference type="NCBI Taxonomy" id="47427"/>
    <lineage>
        <taxon>Eukaryota</taxon>
        <taxon>Fungi</taxon>
        <taxon>Dikarya</taxon>
        <taxon>Basidiomycota</taxon>
        <taxon>Agaricomycotina</taxon>
        <taxon>Agaricomycetes</taxon>
        <taxon>Agaricomycetidae</taxon>
        <taxon>Agaricales</taxon>
        <taxon>Marasmiineae</taxon>
        <taxon>Physalacriaceae</taxon>
        <taxon>Armillaria</taxon>
    </lineage>
</organism>
<sequence length="69" mass="7878">MHHLGDKICYLGQRYSARICRKGAGPADCVSKLPFNRSLLIELTSSVVPELPFRPRYRPKYAKSRTKLS</sequence>
<proteinExistence type="predicted"/>
<dbReference type="Proteomes" id="UP000217790">
    <property type="component" value="Unassembled WGS sequence"/>
</dbReference>
<gene>
    <name evidence="1" type="ORF">ARMGADRAFT_1014226</name>
</gene>
<dbReference type="AlphaFoldDB" id="A0A2H3D6S6"/>
<evidence type="ECO:0000313" key="2">
    <source>
        <dbReference type="Proteomes" id="UP000217790"/>
    </source>
</evidence>
<dbReference type="InParanoid" id="A0A2H3D6S6"/>